<dbReference type="AlphaFoldDB" id="D4JEU6"/>
<dbReference type="EMBL" id="FP929041">
    <property type="protein sequence ID" value="CBK88718.1"/>
    <property type="molecule type" value="Genomic_DNA"/>
</dbReference>
<proteinExistence type="predicted"/>
<dbReference type="Proteomes" id="UP000008801">
    <property type="component" value="Chromosome"/>
</dbReference>
<name>D4JEU6_9FIRM</name>
<dbReference type="KEGG" id="euc:EC1_12690"/>
<organism evidence="1 2">
    <name type="scientific">Faecalitalea cylindroides T2-87</name>
    <dbReference type="NCBI Taxonomy" id="717960"/>
    <lineage>
        <taxon>Bacteria</taxon>
        <taxon>Bacillati</taxon>
        <taxon>Bacillota</taxon>
        <taxon>Erysipelotrichia</taxon>
        <taxon>Erysipelotrichales</taxon>
        <taxon>Erysipelotrichaceae</taxon>
        <taxon>Faecalitalea</taxon>
    </lineage>
</organism>
<evidence type="ECO:0000313" key="2">
    <source>
        <dbReference type="Proteomes" id="UP000008801"/>
    </source>
</evidence>
<reference evidence="1 2" key="1">
    <citation type="submission" date="2010-03" db="EMBL/GenBank/DDBJ databases">
        <title>The genome sequence of Eubacterium cylindroides T2-87.</title>
        <authorList>
            <consortium name="metaHIT consortium -- http://www.metahit.eu/"/>
            <person name="Pajon A."/>
            <person name="Turner K."/>
            <person name="Parkhill J."/>
            <person name="Duncan S."/>
            <person name="Flint H."/>
        </authorList>
    </citation>
    <scope>NUCLEOTIDE SEQUENCE [LARGE SCALE GENOMIC DNA]</scope>
    <source>
        <strain evidence="1 2">T2-87</strain>
    </source>
</reference>
<protein>
    <submittedName>
        <fullName evidence="1">Uncharacterized protein</fullName>
    </submittedName>
</protein>
<reference evidence="1 2" key="2">
    <citation type="submission" date="2010-03" db="EMBL/GenBank/DDBJ databases">
        <authorList>
            <person name="Pajon A."/>
        </authorList>
    </citation>
    <scope>NUCLEOTIDE SEQUENCE [LARGE SCALE GENOMIC DNA]</scope>
    <source>
        <strain evidence="1 2">T2-87</strain>
    </source>
</reference>
<accession>D4JEU6</accession>
<dbReference type="HOGENOM" id="CLU_3416775_0_0_9"/>
<gene>
    <name evidence="1" type="ORF">EC1_12690</name>
</gene>
<sequence length="26" mass="2903">MINMAQKEILPAALKYSKHLATKCKA</sequence>
<evidence type="ECO:0000313" key="1">
    <source>
        <dbReference type="EMBL" id="CBK88718.1"/>
    </source>
</evidence>